<dbReference type="EMBL" id="CAMPGE010011296">
    <property type="protein sequence ID" value="CAI2370131.1"/>
    <property type="molecule type" value="Genomic_DNA"/>
</dbReference>
<sequence length="337" mass="38794">MEATRKFTPVREQAIQAVSERRDIVSPVISITCNVKKKHKEIIAVPPPIKLRERKRIIPLKQNTVVDQKVLLQREYNKLRSYISASKLKKGRRVKVSCADILFHTEKLKQSLFDNRAINNMIDLKNIEHIKNELKRLNTDSFTPTKPAMLTEFNSEGRPNCKTFYNAGPRSPPNSVSGKIFSTLKSEMTPQHARTKSRVNNSALYFSHKIHPEIDASKRREFLRGLNDYITKKCMKENKKACTAAISPSGSPKKSFSPRRKKGTQRFMIRRKNKSLSKGDKQFPKKKLFINSSHQIGSFKGFVFPNTKTPFGRRKHVATPNWNPSITKKIYTKPIDF</sequence>
<organism evidence="2 3">
    <name type="scientific">Euplotes crassus</name>
    <dbReference type="NCBI Taxonomy" id="5936"/>
    <lineage>
        <taxon>Eukaryota</taxon>
        <taxon>Sar</taxon>
        <taxon>Alveolata</taxon>
        <taxon>Ciliophora</taxon>
        <taxon>Intramacronucleata</taxon>
        <taxon>Spirotrichea</taxon>
        <taxon>Hypotrichia</taxon>
        <taxon>Euplotida</taxon>
        <taxon>Euplotidae</taxon>
        <taxon>Moneuplotes</taxon>
    </lineage>
</organism>
<evidence type="ECO:0000256" key="1">
    <source>
        <dbReference type="SAM" id="MobiDB-lite"/>
    </source>
</evidence>
<accession>A0AAD1UIL4</accession>
<comment type="caution">
    <text evidence="2">The sequence shown here is derived from an EMBL/GenBank/DDBJ whole genome shotgun (WGS) entry which is preliminary data.</text>
</comment>
<evidence type="ECO:0000313" key="2">
    <source>
        <dbReference type="EMBL" id="CAI2370131.1"/>
    </source>
</evidence>
<gene>
    <name evidence="2" type="ORF">ECRASSUSDP1_LOCUS11439</name>
</gene>
<feature type="compositionally biased region" description="Basic residues" evidence="1">
    <location>
        <begin position="256"/>
        <end position="275"/>
    </location>
</feature>
<feature type="region of interest" description="Disordered" evidence="1">
    <location>
        <begin position="244"/>
        <end position="281"/>
    </location>
</feature>
<proteinExistence type="predicted"/>
<reference evidence="2" key="1">
    <citation type="submission" date="2023-07" db="EMBL/GenBank/DDBJ databases">
        <authorList>
            <consortium name="AG Swart"/>
            <person name="Singh M."/>
            <person name="Singh A."/>
            <person name="Seah K."/>
            <person name="Emmerich C."/>
        </authorList>
    </citation>
    <scope>NUCLEOTIDE SEQUENCE</scope>
    <source>
        <strain evidence="2">DP1</strain>
    </source>
</reference>
<protein>
    <submittedName>
        <fullName evidence="2">Uncharacterized protein</fullName>
    </submittedName>
</protein>
<dbReference type="AlphaFoldDB" id="A0AAD1UIL4"/>
<name>A0AAD1UIL4_EUPCR</name>
<evidence type="ECO:0000313" key="3">
    <source>
        <dbReference type="Proteomes" id="UP001295684"/>
    </source>
</evidence>
<dbReference type="Proteomes" id="UP001295684">
    <property type="component" value="Unassembled WGS sequence"/>
</dbReference>
<keyword evidence="3" id="KW-1185">Reference proteome</keyword>